<sequence length="165" mass="18301">MESKPAVGTVRTWSQGPAPVRQQQPEPPLPLQRDSRVEEATGCEGFSLIHLVATGICCFLGSGLLTLAVYLSCQHCQRQSQESTLVHPATPNHLHYKGGGTPKNEKYTPMEFKTLNKNNLIPDDKAGFYPLQQTNVYTTTYYPSPLIKHSFRPEASPGQRCFPNS</sequence>
<proteinExistence type="predicted"/>
<reference evidence="3" key="1">
    <citation type="submission" date="2023-06" db="EMBL/GenBank/DDBJ databases">
        <title>Reference genome for the Northern bat (Eptesicus nilssonii), a most northern bat species.</title>
        <authorList>
            <person name="Laine V.N."/>
            <person name="Pulliainen A.T."/>
            <person name="Lilley T.M."/>
        </authorList>
    </citation>
    <scope>NUCLEOTIDE SEQUENCE</scope>
    <source>
        <strain evidence="3">BLF_Eptnil</strain>
        <tissue evidence="3">Kidney</tissue>
    </source>
</reference>
<evidence type="ECO:0000256" key="1">
    <source>
        <dbReference type="SAM" id="MobiDB-lite"/>
    </source>
</evidence>
<keyword evidence="4" id="KW-1185">Reference proteome</keyword>
<dbReference type="AlphaFoldDB" id="A0AA40I6Q9"/>
<evidence type="ECO:0000313" key="3">
    <source>
        <dbReference type="EMBL" id="KAK1343959.1"/>
    </source>
</evidence>
<organism evidence="3 4">
    <name type="scientific">Cnephaeus nilssonii</name>
    <name type="common">Northern bat</name>
    <name type="synonym">Eptesicus nilssonii</name>
    <dbReference type="NCBI Taxonomy" id="3371016"/>
    <lineage>
        <taxon>Eukaryota</taxon>
        <taxon>Metazoa</taxon>
        <taxon>Chordata</taxon>
        <taxon>Craniata</taxon>
        <taxon>Vertebrata</taxon>
        <taxon>Euteleostomi</taxon>
        <taxon>Mammalia</taxon>
        <taxon>Eutheria</taxon>
        <taxon>Laurasiatheria</taxon>
        <taxon>Chiroptera</taxon>
        <taxon>Yangochiroptera</taxon>
        <taxon>Vespertilionidae</taxon>
        <taxon>Cnephaeus</taxon>
    </lineage>
</organism>
<accession>A0AA40I6Q9</accession>
<keyword evidence="2" id="KW-0812">Transmembrane</keyword>
<evidence type="ECO:0000313" key="4">
    <source>
        <dbReference type="Proteomes" id="UP001177744"/>
    </source>
</evidence>
<dbReference type="EMBL" id="JAULJE010000004">
    <property type="protein sequence ID" value="KAK1343959.1"/>
    <property type="molecule type" value="Genomic_DNA"/>
</dbReference>
<keyword evidence="2" id="KW-1133">Transmembrane helix</keyword>
<gene>
    <name evidence="3" type="ORF">QTO34_014516</name>
</gene>
<feature type="region of interest" description="Disordered" evidence="1">
    <location>
        <begin position="1"/>
        <end position="36"/>
    </location>
</feature>
<protein>
    <submittedName>
        <fullName evidence="3">Uncharacterized protein</fullName>
    </submittedName>
</protein>
<dbReference type="Proteomes" id="UP001177744">
    <property type="component" value="Unassembled WGS sequence"/>
</dbReference>
<name>A0AA40I6Q9_CNENI</name>
<comment type="caution">
    <text evidence="3">The sequence shown here is derived from an EMBL/GenBank/DDBJ whole genome shotgun (WGS) entry which is preliminary data.</text>
</comment>
<feature type="transmembrane region" description="Helical" evidence="2">
    <location>
        <begin position="48"/>
        <end position="71"/>
    </location>
</feature>
<keyword evidence="2" id="KW-0472">Membrane</keyword>
<evidence type="ECO:0000256" key="2">
    <source>
        <dbReference type="SAM" id="Phobius"/>
    </source>
</evidence>